<gene>
    <name evidence="2" type="ORF">CSHISOI_11298</name>
</gene>
<proteinExistence type="predicted"/>
<dbReference type="Proteomes" id="UP000326340">
    <property type="component" value="Unassembled WGS sequence"/>
</dbReference>
<dbReference type="OrthoDB" id="4833950at2759"/>
<feature type="region of interest" description="Disordered" evidence="1">
    <location>
        <begin position="403"/>
        <end position="447"/>
    </location>
</feature>
<reference evidence="2 3" key="1">
    <citation type="journal article" date="2019" name="Sci. Rep.">
        <title>Colletotrichum shisoi sp. nov., an anthracnose pathogen of Perilla frutescens in Japan: molecular phylogenetic, morphological and genomic evidence.</title>
        <authorList>
            <person name="Gan P."/>
            <person name="Tsushima A."/>
            <person name="Hiroyama R."/>
            <person name="Narusaka M."/>
            <person name="Takano Y."/>
            <person name="Narusaka Y."/>
            <person name="Kawaradani M."/>
            <person name="Damm U."/>
            <person name="Shirasu K."/>
        </authorList>
    </citation>
    <scope>NUCLEOTIDE SEQUENCE [LARGE SCALE GENOMIC DNA]</scope>
    <source>
        <strain evidence="2 3">PG-2018a</strain>
    </source>
</reference>
<feature type="region of interest" description="Disordered" evidence="1">
    <location>
        <begin position="24"/>
        <end position="52"/>
    </location>
</feature>
<feature type="compositionally biased region" description="Polar residues" evidence="1">
    <location>
        <begin position="37"/>
        <end position="52"/>
    </location>
</feature>
<protein>
    <submittedName>
        <fullName evidence="2">Uncharacterized protein</fullName>
    </submittedName>
</protein>
<feature type="compositionally biased region" description="Polar residues" evidence="1">
    <location>
        <begin position="411"/>
        <end position="441"/>
    </location>
</feature>
<evidence type="ECO:0000256" key="1">
    <source>
        <dbReference type="SAM" id="MobiDB-lite"/>
    </source>
</evidence>
<name>A0A5Q4BB23_9PEZI</name>
<organism evidence="2 3">
    <name type="scientific">Colletotrichum shisoi</name>
    <dbReference type="NCBI Taxonomy" id="2078593"/>
    <lineage>
        <taxon>Eukaryota</taxon>
        <taxon>Fungi</taxon>
        <taxon>Dikarya</taxon>
        <taxon>Ascomycota</taxon>
        <taxon>Pezizomycotina</taxon>
        <taxon>Sordariomycetes</taxon>
        <taxon>Hypocreomycetidae</taxon>
        <taxon>Glomerellales</taxon>
        <taxon>Glomerellaceae</taxon>
        <taxon>Colletotrichum</taxon>
        <taxon>Colletotrichum destructivum species complex</taxon>
    </lineage>
</organism>
<evidence type="ECO:0000313" key="3">
    <source>
        <dbReference type="Proteomes" id="UP000326340"/>
    </source>
</evidence>
<evidence type="ECO:0000313" key="2">
    <source>
        <dbReference type="EMBL" id="TQN64123.1"/>
    </source>
</evidence>
<comment type="caution">
    <text evidence="2">The sequence shown here is derived from an EMBL/GenBank/DDBJ whole genome shotgun (WGS) entry which is preliminary data.</text>
</comment>
<sequence length="447" mass="49006">MTTYDFYVDADWSALSHWWPLFEAQDEPDKNTPPDMTRSTSSPTSTLINTPEMQPMPMSCSSTPSGLCRVQGLASCLQAMDDKTFTWNFKSLSATALDRALMQGPHFVSMSHSCCGNTLLSLVAAQGCSVDAMGFLLSRTRFREEHGYRISDFVEELGRAMFTLVTNSRTRCVGNCLFGDGKKCLYLLLRAATLSSYAKTNWYHTGKMRTWLLKIFEDACTWNSAPDANADPELGDTKTSYPAPIPALLDFAECIIELPDYHNGPDGLFDATLWTGILKCLWAHGRITKGTLTRVTNVTLRLVSLGASKEIELPRAIKGGNFLACIKSGLSPDEGADPNLDDIDVMIDEKHVRPTTVTDSLLAIKSDLLLRRRQENILKLQKIILGADSPSPAGPAATVMEVATDADLSDTEAQPNDSTENDDALSSVSHVSQASRQSANRSNEDLE</sequence>
<dbReference type="EMBL" id="PUHP01002819">
    <property type="protein sequence ID" value="TQN64123.1"/>
    <property type="molecule type" value="Genomic_DNA"/>
</dbReference>
<dbReference type="AlphaFoldDB" id="A0A5Q4BB23"/>
<accession>A0A5Q4BB23</accession>
<keyword evidence="3" id="KW-1185">Reference proteome</keyword>